<dbReference type="GeneID" id="136807923"/>
<evidence type="ECO:0000313" key="3">
    <source>
        <dbReference type="EnsemblMetazoa" id="CLYHEMP000487.1"/>
    </source>
</evidence>
<feature type="compositionally biased region" description="Basic and acidic residues" evidence="1">
    <location>
        <begin position="621"/>
        <end position="631"/>
    </location>
</feature>
<protein>
    <recommendedName>
        <fullName evidence="2">DNA-directed RNA polymerase III subunit RPC5 C-terminal domain-containing protein</fullName>
    </recommendedName>
</protein>
<dbReference type="Pfam" id="PF19725">
    <property type="entry name" value="RPC5_C"/>
    <property type="match status" value="1"/>
</dbReference>
<feature type="domain" description="DNA-directed RNA polymerase III subunit RPC5 C-terminal" evidence="2">
    <location>
        <begin position="622"/>
        <end position="828"/>
    </location>
</feature>
<feature type="compositionally biased region" description="Low complexity" evidence="1">
    <location>
        <begin position="585"/>
        <end position="596"/>
    </location>
</feature>
<feature type="compositionally biased region" description="Basic residues" evidence="1">
    <location>
        <begin position="597"/>
        <end position="607"/>
    </location>
</feature>
<feature type="compositionally biased region" description="Basic and acidic residues" evidence="1">
    <location>
        <begin position="520"/>
        <end position="529"/>
    </location>
</feature>
<feature type="compositionally biased region" description="Acidic residues" evidence="1">
    <location>
        <begin position="639"/>
        <end position="648"/>
    </location>
</feature>
<evidence type="ECO:0000256" key="1">
    <source>
        <dbReference type="SAM" id="MobiDB-lite"/>
    </source>
</evidence>
<dbReference type="PANTHER" id="PTHR12069:SF0">
    <property type="entry name" value="DNA-DIRECTED RNA POLYMERASE III SUBUNIT RPC5"/>
    <property type="match status" value="1"/>
</dbReference>
<dbReference type="EnsemblMetazoa" id="CLYHEMT000487.1">
    <property type="protein sequence ID" value="CLYHEMP000487.1"/>
    <property type="gene ID" value="CLYHEMG000487"/>
</dbReference>
<dbReference type="RefSeq" id="XP_066920648.1">
    <property type="nucleotide sequence ID" value="XM_067064547.1"/>
</dbReference>
<feature type="region of interest" description="Disordered" evidence="1">
    <location>
        <begin position="451"/>
        <end position="676"/>
    </location>
</feature>
<dbReference type="OrthoDB" id="340681at2759"/>
<feature type="compositionally biased region" description="Basic and acidic residues" evidence="1">
    <location>
        <begin position="666"/>
        <end position="676"/>
    </location>
</feature>
<evidence type="ECO:0000313" key="4">
    <source>
        <dbReference type="Proteomes" id="UP000594262"/>
    </source>
</evidence>
<feature type="compositionally biased region" description="Basic residues" evidence="1">
    <location>
        <begin position="455"/>
        <end position="467"/>
    </location>
</feature>
<proteinExistence type="predicted"/>
<dbReference type="InterPro" id="IPR006886">
    <property type="entry name" value="RNA_pol_III_Rpc5"/>
</dbReference>
<dbReference type="AlphaFoldDB" id="A0A7M5UJA6"/>
<evidence type="ECO:0000259" key="2">
    <source>
        <dbReference type="Pfam" id="PF19725"/>
    </source>
</evidence>
<accession>A0A7M5UJA6</accession>
<dbReference type="PANTHER" id="PTHR12069">
    <property type="entry name" value="DNA-DIRECTED RNA POLYMERASES III 80 KDA POLYPEPTIDE RNA POLYMERASE III SUBUNIT 5"/>
    <property type="match status" value="1"/>
</dbReference>
<name>A0A7M5UJA6_9CNID</name>
<dbReference type="InterPro" id="IPR045576">
    <property type="entry name" value="RPC5_C"/>
</dbReference>
<keyword evidence="4" id="KW-1185">Reference proteome</keyword>
<organism evidence="3 4">
    <name type="scientific">Clytia hemisphaerica</name>
    <dbReference type="NCBI Taxonomy" id="252671"/>
    <lineage>
        <taxon>Eukaryota</taxon>
        <taxon>Metazoa</taxon>
        <taxon>Cnidaria</taxon>
        <taxon>Hydrozoa</taxon>
        <taxon>Hydroidolina</taxon>
        <taxon>Leptothecata</taxon>
        <taxon>Obeliida</taxon>
        <taxon>Clytiidae</taxon>
        <taxon>Clytia</taxon>
    </lineage>
</organism>
<dbReference type="GO" id="GO:0005666">
    <property type="term" value="C:RNA polymerase III complex"/>
    <property type="evidence" value="ECO:0007669"/>
    <property type="project" value="TreeGrafter"/>
</dbReference>
<dbReference type="Proteomes" id="UP000594262">
    <property type="component" value="Unplaced"/>
</dbReference>
<sequence>MANSTFEEDDPVVHEIDICLAKALAEKLFLFQYPVRPSSFSYDHTPHLATRMKPKQQKVELELGMDIGASTYCFPRGEQIAHAVDRGVDGNNQNAFFQSTVMDRHMLTSTRATQNSAKYAAAVYAKGALHITPVKGILQLRPSFNYFDKAEENQKKAAAALKADHEESQDEEEPEAKLVQLRFARNSKNSSKQANQKAQNVDEEWVKMEFHQPDDFRSKLERKLLYCHQNDFEAPEFTLTSRDYLKVLAPPEEQDSSLPADMPQGVLSLLKLKTMGFSEQVKALLVTAKVLQFTQLCVLLGGGLDDKIVLKALEQYAMLVQGCWVVKSEVLYPKGTKSQISGIDAEKIWPTRDYVMFCFNRKRVLSRKEVASTSRLPTEELREVLEQMGRQQRAQGWEFMLSADVDFLHKHHDVCTSQMNAWKAKYEKLQEQLHITEDFFGSDFKDTDFPGLLATHHRKPHTPRRRVTISDESSSPDKKNKPARRRSRSQSSQDGGDVVMTSDVKQEPKSPNKSPKSPSRKRDNEESRDQKKKPKASLDITKTLMEIEAPEILSVTAPEKNADVTMVSDGGESGSDIEIKKKSTKSANGNSSSSAIKNKKQRLKQFRRMLLDSDDEEDEDETRKASEKLGNEVEVGSNPDDEADENSNEDGSNIFVPPVAAGLKKPPLDTKASKDRPPSEIFLKELKKFCRDAIRSGCLSLAELKEVLALRQKEAGNILCTGVEDDLLVKCVLETGASEIPVNWGDCLVPDENRRVFLYKKLNESTDKYRVPVADMFRDKLCIKRKDILERLNQIVGEVPTNHTYSKFMVEFCENHNGHWYLHGTFQSLQKYGTTEET</sequence>
<feature type="region of interest" description="Disordered" evidence="1">
    <location>
        <begin position="157"/>
        <end position="176"/>
    </location>
</feature>
<dbReference type="GO" id="GO:0042797">
    <property type="term" value="P:tRNA transcription by RNA polymerase III"/>
    <property type="evidence" value="ECO:0007669"/>
    <property type="project" value="TreeGrafter"/>
</dbReference>
<reference evidence="3" key="1">
    <citation type="submission" date="2021-01" db="UniProtKB">
        <authorList>
            <consortium name="EnsemblMetazoa"/>
        </authorList>
    </citation>
    <scope>IDENTIFICATION</scope>
</reference>
<dbReference type="Pfam" id="PF04801">
    <property type="entry name" value="RPC5"/>
    <property type="match status" value="1"/>
</dbReference>